<feature type="transmembrane region" description="Helical" evidence="2">
    <location>
        <begin position="186"/>
        <end position="207"/>
    </location>
</feature>
<gene>
    <name evidence="3" type="ORF">NCGR_LOCUS7949</name>
</gene>
<dbReference type="PANTHER" id="PTHR46431:SF5">
    <property type="entry name" value="EXPRESSED PROTEIN"/>
    <property type="match status" value="1"/>
</dbReference>
<name>A0A811MTQ8_9POAL</name>
<feature type="transmembrane region" description="Helical" evidence="2">
    <location>
        <begin position="213"/>
        <end position="234"/>
    </location>
</feature>
<sequence>MEAAIDTYFRGVDLDRVDWISSQEVVAFFKGSSLPQPVLAHVTRSGCDEGGHRRLLLVAQAAIDPGVFYSEGSAARARRGRGRCCRRFCIGVAAPRSLICLPASRRPSDLPTPYHLPDARRLRSRAEKPDGSAPERTFFGFKPSRTRPPDAEPASAGRWCRGGAVPEQGKGGITCDFSWSYMIKAIVHLMVILVPSGPSMWLAGMIFGYGWGFLIIIMVGTTNWHGGTVLDWLFRERLHVWLTKWPQQIALIKLAGFSVTTTLHLTLTLTNFHLAAPYRVPCSGALVPRHECSPVVDRKFQV</sequence>
<feature type="region of interest" description="Disordered" evidence="1">
    <location>
        <begin position="111"/>
        <end position="159"/>
    </location>
</feature>
<organism evidence="3 4">
    <name type="scientific">Miscanthus lutarioriparius</name>
    <dbReference type="NCBI Taxonomy" id="422564"/>
    <lineage>
        <taxon>Eukaryota</taxon>
        <taxon>Viridiplantae</taxon>
        <taxon>Streptophyta</taxon>
        <taxon>Embryophyta</taxon>
        <taxon>Tracheophyta</taxon>
        <taxon>Spermatophyta</taxon>
        <taxon>Magnoliopsida</taxon>
        <taxon>Liliopsida</taxon>
        <taxon>Poales</taxon>
        <taxon>Poaceae</taxon>
        <taxon>PACMAD clade</taxon>
        <taxon>Panicoideae</taxon>
        <taxon>Andropogonodae</taxon>
        <taxon>Andropogoneae</taxon>
        <taxon>Saccharinae</taxon>
        <taxon>Miscanthus</taxon>
    </lineage>
</organism>
<evidence type="ECO:0000256" key="1">
    <source>
        <dbReference type="SAM" id="MobiDB-lite"/>
    </source>
</evidence>
<dbReference type="PANTHER" id="PTHR46431">
    <property type="entry name" value="EXPRESSED PROTEIN"/>
    <property type="match status" value="1"/>
</dbReference>
<protein>
    <submittedName>
        <fullName evidence="3">Uncharacterized protein</fullName>
    </submittedName>
</protein>
<keyword evidence="4" id="KW-1185">Reference proteome</keyword>
<dbReference type="EMBL" id="CAJGYO010000002">
    <property type="protein sequence ID" value="CAD6212141.1"/>
    <property type="molecule type" value="Genomic_DNA"/>
</dbReference>
<dbReference type="OrthoDB" id="524326at2759"/>
<dbReference type="Proteomes" id="UP000604825">
    <property type="component" value="Unassembled WGS sequence"/>
</dbReference>
<accession>A0A811MTQ8</accession>
<proteinExistence type="predicted"/>
<comment type="caution">
    <text evidence="3">The sequence shown here is derived from an EMBL/GenBank/DDBJ whole genome shotgun (WGS) entry which is preliminary data.</text>
</comment>
<keyword evidence="2" id="KW-1133">Transmembrane helix</keyword>
<feature type="compositionally biased region" description="Basic and acidic residues" evidence="1">
    <location>
        <begin position="117"/>
        <end position="130"/>
    </location>
</feature>
<keyword evidence="2" id="KW-0812">Transmembrane</keyword>
<evidence type="ECO:0000313" key="4">
    <source>
        <dbReference type="Proteomes" id="UP000604825"/>
    </source>
</evidence>
<reference evidence="3" key="1">
    <citation type="submission" date="2020-10" db="EMBL/GenBank/DDBJ databases">
        <authorList>
            <person name="Han B."/>
            <person name="Lu T."/>
            <person name="Zhao Q."/>
            <person name="Huang X."/>
            <person name="Zhao Y."/>
        </authorList>
    </citation>
    <scope>NUCLEOTIDE SEQUENCE</scope>
</reference>
<dbReference type="AlphaFoldDB" id="A0A811MTQ8"/>
<keyword evidence="2" id="KW-0472">Membrane</keyword>
<evidence type="ECO:0000256" key="2">
    <source>
        <dbReference type="SAM" id="Phobius"/>
    </source>
</evidence>
<evidence type="ECO:0000313" key="3">
    <source>
        <dbReference type="EMBL" id="CAD6212141.1"/>
    </source>
</evidence>